<reference evidence="1 2" key="1">
    <citation type="journal article" date="2018" name="Int. J. Syst. Evol. Microbiol.">
        <title>Flavobacterium chryseum sp. nov. and Flavobacterium psychroterrae sp. nov., novel environmental bacteria isolated from Antarctica.</title>
        <authorList>
            <person name="Kralova S."/>
            <person name="Svec P."/>
            <person name="Busse H.J."/>
            <person name="Stankova E."/>
            <person name="Vaczi P."/>
            <person name="Sedlacek I."/>
        </authorList>
    </citation>
    <scope>NUCLEOTIDE SEQUENCE [LARGE SCALE GENOMIC DNA]</scope>
    <source>
        <strain evidence="1 2">CCM 8827</strain>
    </source>
</reference>
<organism evidence="1 2">
    <name type="scientific">Flavobacterium psychroterrae</name>
    <dbReference type="NCBI Taxonomy" id="2133767"/>
    <lineage>
        <taxon>Bacteria</taxon>
        <taxon>Pseudomonadati</taxon>
        <taxon>Bacteroidota</taxon>
        <taxon>Flavobacteriia</taxon>
        <taxon>Flavobacteriales</taxon>
        <taxon>Flavobacteriaceae</taxon>
        <taxon>Flavobacterium</taxon>
    </lineage>
</organism>
<sequence>MKSKILFLMIIFVIISCKKRDDLGLTNPTKRWVYFDSYRKYDKDSMSFLTYLKFYNNGECVNLFFDESQYNGCMEWNFTKSDSILQISDKRLLVLKIYKDSIIVKDLKYQRKAVMLNWNILPKKNDTSN</sequence>
<dbReference type="EMBL" id="JAGYVZ010000029">
    <property type="protein sequence ID" value="MBS7233626.1"/>
    <property type="molecule type" value="Genomic_DNA"/>
</dbReference>
<protein>
    <recommendedName>
        <fullName evidence="3">Lipocalin-like domain-containing protein</fullName>
    </recommendedName>
</protein>
<evidence type="ECO:0000313" key="1">
    <source>
        <dbReference type="EMBL" id="MBS7233626.1"/>
    </source>
</evidence>
<dbReference type="RefSeq" id="WP_213306493.1">
    <property type="nucleotide sequence ID" value="NZ_JAGYVZ010000029.1"/>
</dbReference>
<keyword evidence="2" id="KW-1185">Reference proteome</keyword>
<dbReference type="PROSITE" id="PS51257">
    <property type="entry name" value="PROKAR_LIPOPROTEIN"/>
    <property type="match status" value="1"/>
</dbReference>
<name>A0ABS5PHJ5_9FLAO</name>
<dbReference type="Proteomes" id="UP000722625">
    <property type="component" value="Unassembled WGS sequence"/>
</dbReference>
<proteinExistence type="predicted"/>
<gene>
    <name evidence="1" type="ORF">KHA90_21665</name>
</gene>
<evidence type="ECO:0000313" key="2">
    <source>
        <dbReference type="Proteomes" id="UP000722625"/>
    </source>
</evidence>
<accession>A0ABS5PHJ5</accession>
<evidence type="ECO:0008006" key="3">
    <source>
        <dbReference type="Google" id="ProtNLM"/>
    </source>
</evidence>
<comment type="caution">
    <text evidence="1">The sequence shown here is derived from an EMBL/GenBank/DDBJ whole genome shotgun (WGS) entry which is preliminary data.</text>
</comment>